<proteinExistence type="predicted"/>
<reference evidence="1 2" key="1">
    <citation type="journal article" date="2021" name="Plant Biotechnol. J.">
        <title>Multi-omics assisted identification of the key and species-specific regulatory components of drought-tolerant mechanisms in Gossypium stocksii.</title>
        <authorList>
            <person name="Yu D."/>
            <person name="Ke L."/>
            <person name="Zhang D."/>
            <person name="Wu Y."/>
            <person name="Sun Y."/>
            <person name="Mei J."/>
            <person name="Sun J."/>
            <person name="Sun Y."/>
        </authorList>
    </citation>
    <scope>NUCLEOTIDE SEQUENCE [LARGE SCALE GENOMIC DNA]</scope>
    <source>
        <strain evidence="2">cv. E1</strain>
        <tissue evidence="1">Leaf</tissue>
    </source>
</reference>
<dbReference type="EMBL" id="JAIQCV010000013">
    <property type="protein sequence ID" value="KAH1032480.1"/>
    <property type="molecule type" value="Genomic_DNA"/>
</dbReference>
<protein>
    <recommendedName>
        <fullName evidence="3">Retrovirus-related Pol polyprotein from transposon TNT 1-94</fullName>
    </recommendedName>
</protein>
<comment type="caution">
    <text evidence="1">The sequence shown here is derived from an EMBL/GenBank/DDBJ whole genome shotgun (WGS) entry which is preliminary data.</text>
</comment>
<accession>A0A9D3ZG69</accession>
<keyword evidence="2" id="KW-1185">Reference proteome</keyword>
<dbReference type="Proteomes" id="UP000828251">
    <property type="component" value="Unassembled WGS sequence"/>
</dbReference>
<dbReference type="OrthoDB" id="1736601at2759"/>
<gene>
    <name evidence="1" type="ORF">J1N35_044654</name>
</gene>
<evidence type="ECO:0008006" key="3">
    <source>
        <dbReference type="Google" id="ProtNLM"/>
    </source>
</evidence>
<evidence type="ECO:0000313" key="1">
    <source>
        <dbReference type="EMBL" id="KAH1032480.1"/>
    </source>
</evidence>
<evidence type="ECO:0000313" key="2">
    <source>
        <dbReference type="Proteomes" id="UP000828251"/>
    </source>
</evidence>
<dbReference type="Pfam" id="PF14223">
    <property type="entry name" value="Retrotran_gag_2"/>
    <property type="match status" value="1"/>
</dbReference>
<name>A0A9D3ZG69_9ROSI</name>
<dbReference type="AlphaFoldDB" id="A0A9D3ZG69"/>
<organism evidence="1 2">
    <name type="scientific">Gossypium stocksii</name>
    <dbReference type="NCBI Taxonomy" id="47602"/>
    <lineage>
        <taxon>Eukaryota</taxon>
        <taxon>Viridiplantae</taxon>
        <taxon>Streptophyta</taxon>
        <taxon>Embryophyta</taxon>
        <taxon>Tracheophyta</taxon>
        <taxon>Spermatophyta</taxon>
        <taxon>Magnoliopsida</taxon>
        <taxon>eudicotyledons</taxon>
        <taxon>Gunneridae</taxon>
        <taxon>Pentapetalae</taxon>
        <taxon>rosids</taxon>
        <taxon>malvids</taxon>
        <taxon>Malvales</taxon>
        <taxon>Malvaceae</taxon>
        <taxon>Malvoideae</taxon>
        <taxon>Gossypium</taxon>
    </lineage>
</organism>
<sequence>MVRFSRITRSNIAIRYNIEKFNEITNFSLWQVRMNTILVQNVMEEMKTTLWRNLKALYDKVPCKSLVNETMIYMFCMTECESIRDLINEFVTLLNDLKNVEANIDNEDQAMLLICHFPPSYKTFKETLIYGKDELSFEDVKGNLLSKEKLDNELGSGSKSGCQASLLVARGRQQSQNSG</sequence>